<name>A0A9X3WR41_9BACI</name>
<proteinExistence type="predicted"/>
<reference evidence="1" key="1">
    <citation type="submission" date="2022-06" db="EMBL/GenBank/DDBJ databases">
        <title>Aquibacillus sp. a new bacterium isolated from soil saline samples.</title>
        <authorList>
            <person name="Galisteo C."/>
            <person name="De La Haba R."/>
            <person name="Sanchez-Porro C."/>
            <person name="Ventosa A."/>
        </authorList>
    </citation>
    <scope>NUCLEOTIDE SEQUENCE</scope>
    <source>
        <strain evidence="1">3ASR75-11</strain>
    </source>
</reference>
<dbReference type="Gene3D" id="2.10.230.10">
    <property type="entry name" value="Heat shock protein DnaJ, cysteine-rich domain"/>
    <property type="match status" value="1"/>
</dbReference>
<accession>A0A9X3WR41</accession>
<dbReference type="GO" id="GO:0004177">
    <property type="term" value="F:aminopeptidase activity"/>
    <property type="evidence" value="ECO:0007669"/>
    <property type="project" value="UniProtKB-KW"/>
</dbReference>
<keyword evidence="2" id="KW-1185">Reference proteome</keyword>
<sequence>MGLFQSFSNWRAAKYQQKVANAEENGFCPDCGGQGFSTFANEHFYTTYDCPSCNGSGLFSEWQGNN</sequence>
<protein>
    <submittedName>
        <fullName evidence="1">Methionine aminopeptidase</fullName>
    </submittedName>
</protein>
<dbReference type="Proteomes" id="UP001145050">
    <property type="component" value="Unassembled WGS sequence"/>
</dbReference>
<evidence type="ECO:0000313" key="1">
    <source>
        <dbReference type="EMBL" id="MDC3423168.1"/>
    </source>
</evidence>
<dbReference type="EMBL" id="JAMQKB010000001">
    <property type="protein sequence ID" value="MDC3423168.1"/>
    <property type="molecule type" value="Genomic_DNA"/>
</dbReference>
<keyword evidence="1" id="KW-0378">Hydrolase</keyword>
<organism evidence="1 2">
    <name type="scientific">Terrihalobacillus insolitus</name>
    <dbReference type="NCBI Taxonomy" id="2950438"/>
    <lineage>
        <taxon>Bacteria</taxon>
        <taxon>Bacillati</taxon>
        <taxon>Bacillota</taxon>
        <taxon>Bacilli</taxon>
        <taxon>Bacillales</taxon>
        <taxon>Bacillaceae</taxon>
        <taxon>Terrihalobacillus</taxon>
    </lineage>
</organism>
<dbReference type="SUPFAM" id="SSF57938">
    <property type="entry name" value="DnaJ/Hsp40 cysteine-rich domain"/>
    <property type="match status" value="1"/>
</dbReference>
<keyword evidence="1" id="KW-0031">Aminopeptidase</keyword>
<dbReference type="InterPro" id="IPR036410">
    <property type="entry name" value="HSP_DnaJ_Cys-rich_dom_sf"/>
</dbReference>
<dbReference type="RefSeq" id="WP_272434828.1">
    <property type="nucleotide sequence ID" value="NZ_JAMQKB010000001.1"/>
</dbReference>
<dbReference type="AlphaFoldDB" id="A0A9X3WR41"/>
<evidence type="ECO:0000313" key="2">
    <source>
        <dbReference type="Proteomes" id="UP001145050"/>
    </source>
</evidence>
<keyword evidence="1" id="KW-0645">Protease</keyword>
<gene>
    <name evidence="1" type="ORF">NC797_01425</name>
</gene>
<comment type="caution">
    <text evidence="1">The sequence shown here is derived from an EMBL/GenBank/DDBJ whole genome shotgun (WGS) entry which is preliminary data.</text>
</comment>